<dbReference type="GO" id="GO:0016787">
    <property type="term" value="F:hydrolase activity"/>
    <property type="evidence" value="ECO:0007669"/>
    <property type="project" value="UniProtKB-KW"/>
</dbReference>
<dbReference type="EMBL" id="JAADJT010000001">
    <property type="protein sequence ID" value="NGZ83344.1"/>
    <property type="molecule type" value="Genomic_DNA"/>
</dbReference>
<protein>
    <submittedName>
        <fullName evidence="3">Alpha/beta hydrolase</fullName>
    </submittedName>
</protein>
<keyword evidence="3" id="KW-0378">Hydrolase</keyword>
<evidence type="ECO:0000256" key="1">
    <source>
        <dbReference type="SAM" id="SignalP"/>
    </source>
</evidence>
<feature type="chain" id="PRO_5046796115" evidence="1">
    <location>
        <begin position="23"/>
        <end position="252"/>
    </location>
</feature>
<accession>A0ABX0FFP5</accession>
<organism evidence="3 4">
    <name type="scientific">Duganella aceris</name>
    <dbReference type="NCBI Taxonomy" id="2703883"/>
    <lineage>
        <taxon>Bacteria</taxon>
        <taxon>Pseudomonadati</taxon>
        <taxon>Pseudomonadota</taxon>
        <taxon>Betaproteobacteria</taxon>
        <taxon>Burkholderiales</taxon>
        <taxon>Oxalobacteraceae</taxon>
        <taxon>Telluria group</taxon>
        <taxon>Duganella</taxon>
    </lineage>
</organism>
<dbReference type="InterPro" id="IPR000073">
    <property type="entry name" value="AB_hydrolase_1"/>
</dbReference>
<name>A0ABX0FFP5_9BURK</name>
<dbReference type="RefSeq" id="WP_166098584.1">
    <property type="nucleotide sequence ID" value="NZ_JAADJT010000001.1"/>
</dbReference>
<dbReference type="InterPro" id="IPR052897">
    <property type="entry name" value="Sec-Metab_Biosynth_Hydrolase"/>
</dbReference>
<comment type="caution">
    <text evidence="3">The sequence shown here is derived from an EMBL/GenBank/DDBJ whole genome shotgun (WGS) entry which is preliminary data.</text>
</comment>
<feature type="signal peptide" evidence="1">
    <location>
        <begin position="1"/>
        <end position="22"/>
    </location>
</feature>
<dbReference type="Pfam" id="PF12697">
    <property type="entry name" value="Abhydrolase_6"/>
    <property type="match status" value="1"/>
</dbReference>
<gene>
    <name evidence="3" type="ORF">GW587_03595</name>
</gene>
<proteinExistence type="predicted"/>
<evidence type="ECO:0000313" key="3">
    <source>
        <dbReference type="EMBL" id="NGZ83344.1"/>
    </source>
</evidence>
<keyword evidence="1" id="KW-0732">Signal</keyword>
<reference evidence="4" key="1">
    <citation type="submission" date="2023-07" db="EMBL/GenBank/DDBJ databases">
        <title>Duganella aceri sp. nov., isolated from tree sap.</title>
        <authorList>
            <person name="Kim I.S."/>
        </authorList>
    </citation>
    <scope>NUCLEOTIDE SEQUENCE [LARGE SCALE GENOMIC DNA]</scope>
    <source>
        <strain evidence="4">SAP-35</strain>
    </source>
</reference>
<dbReference type="Proteomes" id="UP000666369">
    <property type="component" value="Unassembled WGS sequence"/>
</dbReference>
<sequence length="252" mass="25614">MKRTAIALAATLLSAAALNAGAATPASDTTVVLVHGAFADGSSWEKVIPLLQAKGLKVVAVQNPLTSLADDVAAAKRVIDAQTGKVVLVGHSWGGMVITEAGTSDKIKALVYVAAFAPSEGEAAGALGKNYAVPPGIASLQADAGGYLWVPADSIAKNFAQDVSPATAALIAATQGPIAAKAFGDVTTVAAWKTKPSYYIVAANDRMIAPDLERAFAKKLNAVTTTLQSSHVPMVSQPEKVADVILAAVNAK</sequence>
<dbReference type="InterPro" id="IPR029058">
    <property type="entry name" value="AB_hydrolase_fold"/>
</dbReference>
<dbReference type="PANTHER" id="PTHR37017:SF11">
    <property type="entry name" value="ESTERASE_LIPASE_THIOESTERASE DOMAIN-CONTAINING PROTEIN"/>
    <property type="match status" value="1"/>
</dbReference>
<evidence type="ECO:0000259" key="2">
    <source>
        <dbReference type="Pfam" id="PF12697"/>
    </source>
</evidence>
<keyword evidence="4" id="KW-1185">Reference proteome</keyword>
<evidence type="ECO:0000313" key="4">
    <source>
        <dbReference type="Proteomes" id="UP000666369"/>
    </source>
</evidence>
<dbReference type="PANTHER" id="PTHR37017">
    <property type="entry name" value="AB HYDROLASE-1 DOMAIN-CONTAINING PROTEIN-RELATED"/>
    <property type="match status" value="1"/>
</dbReference>
<dbReference type="SUPFAM" id="SSF53474">
    <property type="entry name" value="alpha/beta-Hydrolases"/>
    <property type="match status" value="1"/>
</dbReference>
<dbReference type="Gene3D" id="3.40.50.1820">
    <property type="entry name" value="alpha/beta hydrolase"/>
    <property type="match status" value="1"/>
</dbReference>
<feature type="domain" description="AB hydrolase-1" evidence="2">
    <location>
        <begin position="31"/>
        <end position="244"/>
    </location>
</feature>